<dbReference type="EMBL" id="SOBK01000013">
    <property type="protein sequence ID" value="TDT86413.1"/>
    <property type="molecule type" value="Genomic_DNA"/>
</dbReference>
<keyword evidence="4" id="KW-1185">Reference proteome</keyword>
<evidence type="ECO:0000313" key="2">
    <source>
        <dbReference type="EMBL" id="AMK09638.1"/>
    </source>
</evidence>
<dbReference type="RefSeq" id="WP_066798951.1">
    <property type="nucleotide sequence ID" value="NZ_CP014206.1"/>
</dbReference>
<name>A0A140D8X1_9BACT</name>
<keyword evidence="1" id="KW-0472">Membrane</keyword>
<proteinExistence type="predicted"/>
<reference evidence="2 4" key="1">
    <citation type="journal article" date="2016" name="Front. Microbiol.">
        <title>Genome Sequence of the Piezophilic, Mesophilic Sulfate-Reducing Bacterium Desulfovibrio indicus J2T.</title>
        <authorList>
            <person name="Cao J."/>
            <person name="Maignien L."/>
            <person name="Shao Z."/>
            <person name="Alain K."/>
            <person name="Jebbar M."/>
        </authorList>
    </citation>
    <scope>NUCLEOTIDE SEQUENCE [LARGE SCALE GENOMIC DNA]</scope>
    <source>
        <strain evidence="2 4">J2</strain>
    </source>
</reference>
<dbReference type="EMBL" id="CP014206">
    <property type="protein sequence ID" value="AMK09638.1"/>
    <property type="molecule type" value="Genomic_DNA"/>
</dbReference>
<keyword evidence="1" id="KW-0812">Transmembrane</keyword>
<reference evidence="3 5" key="2">
    <citation type="submission" date="2019-03" db="EMBL/GenBank/DDBJ databases">
        <title>Genomic Encyclopedia of Type Strains, Phase IV (KMG-IV): sequencing the most valuable type-strain genomes for metagenomic binning, comparative biology and taxonomic classification.</title>
        <authorList>
            <person name="Goeker M."/>
        </authorList>
    </citation>
    <scope>NUCLEOTIDE SEQUENCE [LARGE SCALE GENOMIC DNA]</scope>
    <source>
        <strain evidence="3 5">DSM 101483</strain>
    </source>
</reference>
<sequence length="214" mass="22228">MNIISTLTGSVWKRVAVGLALTILLAVLVGVAAWKGYRAGYAAADLKRRAEVADIRAGHAEALAEAEALARHALEAATARGNALEAEYLAARKTINRQSRELTKQRIANASRDHIVVADGTVRVSPEWVRLYNEAIGAGPGDGGRALPGAAPGAAGEAGAAGTAGAGVLRGGAAVTLADILAHVRDNARRSRHMEAQLNALIDWAEGLPEVEHD</sequence>
<keyword evidence="1" id="KW-1133">Transmembrane helix</keyword>
<feature type="transmembrane region" description="Helical" evidence="1">
    <location>
        <begin position="15"/>
        <end position="34"/>
    </location>
</feature>
<evidence type="ECO:0000313" key="4">
    <source>
        <dbReference type="Proteomes" id="UP000055611"/>
    </source>
</evidence>
<dbReference type="Proteomes" id="UP000295506">
    <property type="component" value="Unassembled WGS sequence"/>
</dbReference>
<dbReference type="KEGG" id="dej:AWY79_00195"/>
<protein>
    <submittedName>
        <fullName evidence="3">Uncharacterized protein</fullName>
    </submittedName>
</protein>
<evidence type="ECO:0000313" key="3">
    <source>
        <dbReference type="EMBL" id="TDT86413.1"/>
    </source>
</evidence>
<dbReference type="AlphaFoldDB" id="A0A140D8X1"/>
<organism evidence="3 5">
    <name type="scientific">Pseudodesulfovibrio indicus</name>
    <dbReference type="NCBI Taxonomy" id="1716143"/>
    <lineage>
        <taxon>Bacteria</taxon>
        <taxon>Pseudomonadati</taxon>
        <taxon>Thermodesulfobacteriota</taxon>
        <taxon>Desulfovibrionia</taxon>
        <taxon>Desulfovibrionales</taxon>
        <taxon>Desulfovibrionaceae</taxon>
    </lineage>
</organism>
<gene>
    <name evidence="2" type="ORF">AWY79_00195</name>
    <name evidence="3" type="ORF">EDC59_11389</name>
</gene>
<evidence type="ECO:0000313" key="5">
    <source>
        <dbReference type="Proteomes" id="UP000295506"/>
    </source>
</evidence>
<evidence type="ECO:0000256" key="1">
    <source>
        <dbReference type="SAM" id="Phobius"/>
    </source>
</evidence>
<dbReference type="Proteomes" id="UP000055611">
    <property type="component" value="Chromosome"/>
</dbReference>
<accession>A0A140D8X1</accession>